<keyword evidence="5" id="KW-1185">Reference proteome</keyword>
<dbReference type="PANTHER" id="PTHR28582:SF1">
    <property type="entry name" value="TRNA-SPLICING ENDONUCLEASE SUBUNIT SEN15"/>
    <property type="match status" value="1"/>
</dbReference>
<dbReference type="Pfam" id="PF09631">
    <property type="entry name" value="Sen15"/>
    <property type="match status" value="1"/>
</dbReference>
<dbReference type="InterPro" id="IPR018593">
    <property type="entry name" value="tRNA-endonuc_su_Sen15"/>
</dbReference>
<dbReference type="PANTHER" id="PTHR28582">
    <property type="entry name" value="TRNA-SPLICING ENDONUCLEASE SUBUNIT SEN15"/>
    <property type="match status" value="1"/>
</dbReference>
<feature type="domain" description="tRNA-splicing endonuclease subunit Sen15" evidence="3">
    <location>
        <begin position="35"/>
        <end position="130"/>
    </location>
</feature>
<gene>
    <name evidence="4" type="ORF">CUNI_LOCUS19158</name>
</gene>
<evidence type="ECO:0000256" key="2">
    <source>
        <dbReference type="ARBA" id="ARBA00022694"/>
    </source>
</evidence>
<keyword evidence="2" id="KW-0819">tRNA processing</keyword>
<evidence type="ECO:0000259" key="3">
    <source>
        <dbReference type="Pfam" id="PF09631"/>
    </source>
</evidence>
<dbReference type="GO" id="GO:0006388">
    <property type="term" value="P:tRNA splicing, via endonucleolytic cleavage and ligation"/>
    <property type="evidence" value="ECO:0007669"/>
    <property type="project" value="InterPro"/>
</dbReference>
<protein>
    <recommendedName>
        <fullName evidence="3">tRNA-splicing endonuclease subunit Sen15 domain-containing protein</fullName>
    </recommendedName>
</protein>
<evidence type="ECO:0000313" key="5">
    <source>
        <dbReference type="Proteomes" id="UP000678393"/>
    </source>
</evidence>
<organism evidence="4 5">
    <name type="scientific">Candidula unifasciata</name>
    <dbReference type="NCBI Taxonomy" id="100452"/>
    <lineage>
        <taxon>Eukaryota</taxon>
        <taxon>Metazoa</taxon>
        <taxon>Spiralia</taxon>
        <taxon>Lophotrochozoa</taxon>
        <taxon>Mollusca</taxon>
        <taxon>Gastropoda</taxon>
        <taxon>Heterobranchia</taxon>
        <taxon>Euthyneura</taxon>
        <taxon>Panpulmonata</taxon>
        <taxon>Eupulmonata</taxon>
        <taxon>Stylommatophora</taxon>
        <taxon>Helicina</taxon>
        <taxon>Helicoidea</taxon>
        <taxon>Geomitridae</taxon>
        <taxon>Candidula</taxon>
    </lineage>
</organism>
<comment type="caution">
    <text evidence="4">The sequence shown here is derived from an EMBL/GenBank/DDBJ whole genome shotgun (WGS) entry which is preliminary data.</text>
</comment>
<accession>A0A8S3ZZU0</accession>
<evidence type="ECO:0000256" key="1">
    <source>
        <dbReference type="ARBA" id="ARBA00006091"/>
    </source>
</evidence>
<dbReference type="GO" id="GO:0005634">
    <property type="term" value="C:nucleus"/>
    <property type="evidence" value="ECO:0007669"/>
    <property type="project" value="UniProtKB-ARBA"/>
</dbReference>
<proteinExistence type="inferred from homology"/>
<dbReference type="InterPro" id="IPR036167">
    <property type="entry name" value="tRNA_intron_Endo_cat-like_sf"/>
</dbReference>
<dbReference type="GO" id="GO:0003676">
    <property type="term" value="F:nucleic acid binding"/>
    <property type="evidence" value="ECO:0007669"/>
    <property type="project" value="InterPro"/>
</dbReference>
<dbReference type="InterPro" id="IPR011856">
    <property type="entry name" value="tRNA_endonuc-like_dom_sf"/>
</dbReference>
<name>A0A8S3ZZU0_9EUPU</name>
<dbReference type="EMBL" id="CAJHNH020006335">
    <property type="protein sequence ID" value="CAG5133600.1"/>
    <property type="molecule type" value="Genomic_DNA"/>
</dbReference>
<dbReference type="Proteomes" id="UP000678393">
    <property type="component" value="Unassembled WGS sequence"/>
</dbReference>
<dbReference type="Gene3D" id="3.40.1350.10">
    <property type="match status" value="1"/>
</dbReference>
<dbReference type="OrthoDB" id="10002170at2759"/>
<reference evidence="4" key="1">
    <citation type="submission" date="2021-04" db="EMBL/GenBank/DDBJ databases">
        <authorList>
            <consortium name="Molecular Ecology Group"/>
        </authorList>
    </citation>
    <scope>NUCLEOTIDE SEQUENCE</scope>
</reference>
<dbReference type="AlphaFoldDB" id="A0A8S3ZZU0"/>
<comment type="similarity">
    <text evidence="1">Belongs to the SEN15 family.</text>
</comment>
<evidence type="ECO:0000313" key="4">
    <source>
        <dbReference type="EMBL" id="CAG5133600.1"/>
    </source>
</evidence>
<dbReference type="SUPFAM" id="SSF53032">
    <property type="entry name" value="tRNA-intron endonuclease catalytic domain-like"/>
    <property type="match status" value="1"/>
</dbReference>
<sequence length="167" mass="19303">MSTNSDCRPDKHPLLVDFLLQYPKCDEDVAERAFLVYLDLTEVKGWWSTEMTYSPQLDRPYILGQHKRFVQRQAVLPVGVEECVSSQQMRQFFSHVLVDEEPIKSITLAVSELDSTVVYYKLSSGLLPPESPDMVVTHQRDKDARILQKKQFIAECVKKAMQRHDSN</sequence>